<dbReference type="Proteomes" id="UP001215712">
    <property type="component" value="Unassembled WGS sequence"/>
</dbReference>
<keyword evidence="2" id="KW-1185">Reference proteome</keyword>
<evidence type="ECO:0000313" key="1">
    <source>
        <dbReference type="EMBL" id="KAJ5703960.1"/>
    </source>
</evidence>
<proteinExistence type="predicted"/>
<protein>
    <submittedName>
        <fullName evidence="1">Uncharacterized protein</fullName>
    </submittedName>
</protein>
<sequence length="233" mass="25371">MASYAFWNVSTQVYDLGPPLYPVSENANENVTVNPTFQLAYWGFGLDISIRWKERQSQSVPEDWVHVRDNLAPLPIIDGACAVYEGIPDMWTNGSTTVQDHPATAGIYGLLPPPSADSSPVVNITVSRHTAELIEELWDLGDSHGWDFSMLAIKSLCLGDVDQAVAYLLDPNYQFDDAGYDPEGGSRVPTPYIPDAGGLLLATAMMAGGWDGDEGTHFPSDWTVEVEGFTASL</sequence>
<gene>
    <name evidence="1" type="ORF">N7493_011098</name>
</gene>
<evidence type="ECO:0000313" key="2">
    <source>
        <dbReference type="Proteomes" id="UP001215712"/>
    </source>
</evidence>
<organism evidence="1 2">
    <name type="scientific">Penicillium malachiteum</name>
    <dbReference type="NCBI Taxonomy" id="1324776"/>
    <lineage>
        <taxon>Eukaryota</taxon>
        <taxon>Fungi</taxon>
        <taxon>Dikarya</taxon>
        <taxon>Ascomycota</taxon>
        <taxon>Pezizomycotina</taxon>
        <taxon>Eurotiomycetes</taxon>
        <taxon>Eurotiomycetidae</taxon>
        <taxon>Eurotiales</taxon>
        <taxon>Aspergillaceae</taxon>
        <taxon>Penicillium</taxon>
    </lineage>
</organism>
<dbReference type="InterPro" id="IPR008928">
    <property type="entry name" value="6-hairpin_glycosidase_sf"/>
</dbReference>
<reference evidence="1" key="1">
    <citation type="journal article" date="2023" name="IMA Fungus">
        <title>Comparative genomic study of the Penicillium genus elucidates a diverse pangenome and 15 lateral gene transfer events.</title>
        <authorList>
            <person name="Petersen C."/>
            <person name="Sorensen T."/>
            <person name="Nielsen M.R."/>
            <person name="Sondergaard T.E."/>
            <person name="Sorensen J.L."/>
            <person name="Fitzpatrick D.A."/>
            <person name="Frisvad J.C."/>
            <person name="Nielsen K.L."/>
        </authorList>
    </citation>
    <scope>NUCLEOTIDE SEQUENCE</scope>
    <source>
        <strain evidence="1">IBT 17514</strain>
    </source>
</reference>
<dbReference type="EMBL" id="JAQJAN010000020">
    <property type="protein sequence ID" value="KAJ5703960.1"/>
    <property type="molecule type" value="Genomic_DNA"/>
</dbReference>
<name>A0AAD6HBH9_9EURO</name>
<dbReference type="GO" id="GO:0005975">
    <property type="term" value="P:carbohydrate metabolic process"/>
    <property type="evidence" value="ECO:0007669"/>
    <property type="project" value="InterPro"/>
</dbReference>
<dbReference type="SUPFAM" id="SSF48208">
    <property type="entry name" value="Six-hairpin glycosidases"/>
    <property type="match status" value="1"/>
</dbReference>
<reference evidence="1" key="2">
    <citation type="submission" date="2023-01" db="EMBL/GenBank/DDBJ databases">
        <authorList>
            <person name="Petersen C."/>
        </authorList>
    </citation>
    <scope>NUCLEOTIDE SEQUENCE</scope>
    <source>
        <strain evidence="1">IBT 17514</strain>
    </source>
</reference>
<dbReference type="AlphaFoldDB" id="A0AAD6HBH9"/>
<accession>A0AAD6HBH9</accession>
<comment type="caution">
    <text evidence="1">The sequence shown here is derived from an EMBL/GenBank/DDBJ whole genome shotgun (WGS) entry which is preliminary data.</text>
</comment>